<dbReference type="PANTHER" id="PTHR43022:SF1">
    <property type="entry name" value="PROTEIN SMF"/>
    <property type="match status" value="1"/>
</dbReference>
<sequence>MASAADDLAAWVRLMQTPGVGALTARQLLSAFGPPQQMFDSSHSALARVVSQAVAHALLAPPDADTRNLIARTLDWAAEPGHACIRLGDADYPQSLLDTADPPPLLYALGEAALLNAPRRLAMVGARNPSAQGERDASAFAQAFSSAGVTIVSGFALGIDAAAHRGALAATGPHAGSTIAVLGTGCDRVYPPRHRDLAHAVAEHGLLLSEFPLGTAPARGNFPRRNRIISGLTRGVLVVEAATHSGSLITARLAGEQGREVFAIPGSIHNPLAHGCHRLIRDGAKLVETAADVLEEFGWNAPRPPAESPPTATVPRQDRGSPAAPDCDVLRALGYDIRDFDELSARTGWPADRLGARLLDLELQGDVARLPGGRFQRIARA</sequence>
<dbReference type="SUPFAM" id="SSF102405">
    <property type="entry name" value="MCP/YpsA-like"/>
    <property type="match status" value="1"/>
</dbReference>
<protein>
    <submittedName>
        <fullName evidence="5">Uncharacterized protein</fullName>
    </submittedName>
</protein>
<dbReference type="InterPro" id="IPR010994">
    <property type="entry name" value="RuvA_2-like"/>
</dbReference>
<dbReference type="NCBIfam" id="TIGR00732">
    <property type="entry name" value="dprA"/>
    <property type="match status" value="1"/>
</dbReference>
<evidence type="ECO:0000256" key="2">
    <source>
        <dbReference type="SAM" id="MobiDB-lite"/>
    </source>
</evidence>
<accession>A0A1J5Q7Q7</accession>
<gene>
    <name evidence="5" type="ORF">GALL_424200</name>
</gene>
<evidence type="ECO:0000256" key="1">
    <source>
        <dbReference type="ARBA" id="ARBA00006525"/>
    </source>
</evidence>
<dbReference type="Pfam" id="PF02481">
    <property type="entry name" value="DNA_processg_A"/>
    <property type="match status" value="1"/>
</dbReference>
<feature type="domain" description="DprA winged helix" evidence="4">
    <location>
        <begin position="322"/>
        <end position="373"/>
    </location>
</feature>
<proteinExistence type="inferred from homology"/>
<comment type="similarity">
    <text evidence="1">Belongs to the DprA/Smf family.</text>
</comment>
<dbReference type="Pfam" id="PF17782">
    <property type="entry name" value="WHD_DprA"/>
    <property type="match status" value="1"/>
</dbReference>
<dbReference type="InterPro" id="IPR057666">
    <property type="entry name" value="DrpA_SLOG"/>
</dbReference>
<dbReference type="PANTHER" id="PTHR43022">
    <property type="entry name" value="PROTEIN SMF"/>
    <property type="match status" value="1"/>
</dbReference>
<feature type="region of interest" description="Disordered" evidence="2">
    <location>
        <begin position="300"/>
        <end position="325"/>
    </location>
</feature>
<evidence type="ECO:0000259" key="4">
    <source>
        <dbReference type="Pfam" id="PF17782"/>
    </source>
</evidence>
<dbReference type="AlphaFoldDB" id="A0A1J5Q7Q7"/>
<reference evidence="5" key="1">
    <citation type="submission" date="2016-10" db="EMBL/GenBank/DDBJ databases">
        <title>Sequence of Gallionella enrichment culture.</title>
        <authorList>
            <person name="Poehlein A."/>
            <person name="Muehling M."/>
            <person name="Daniel R."/>
        </authorList>
    </citation>
    <scope>NUCLEOTIDE SEQUENCE</scope>
</reference>
<evidence type="ECO:0000259" key="3">
    <source>
        <dbReference type="Pfam" id="PF02481"/>
    </source>
</evidence>
<dbReference type="EMBL" id="MLJW01002020">
    <property type="protein sequence ID" value="OIQ75908.1"/>
    <property type="molecule type" value="Genomic_DNA"/>
</dbReference>
<dbReference type="Gene3D" id="1.10.10.10">
    <property type="entry name" value="Winged helix-like DNA-binding domain superfamily/Winged helix DNA-binding domain"/>
    <property type="match status" value="1"/>
</dbReference>
<dbReference type="InterPro" id="IPR003488">
    <property type="entry name" value="DprA"/>
</dbReference>
<name>A0A1J5Q7Q7_9ZZZZ</name>
<dbReference type="Gene3D" id="3.40.50.450">
    <property type="match status" value="1"/>
</dbReference>
<organism evidence="5">
    <name type="scientific">mine drainage metagenome</name>
    <dbReference type="NCBI Taxonomy" id="410659"/>
    <lineage>
        <taxon>unclassified sequences</taxon>
        <taxon>metagenomes</taxon>
        <taxon>ecological metagenomes</taxon>
    </lineage>
</organism>
<feature type="domain" description="Smf/DprA SLOG" evidence="3">
    <location>
        <begin position="85"/>
        <end position="297"/>
    </location>
</feature>
<dbReference type="SUPFAM" id="SSF47781">
    <property type="entry name" value="RuvA domain 2-like"/>
    <property type="match status" value="1"/>
</dbReference>
<dbReference type="InterPro" id="IPR041614">
    <property type="entry name" value="DprA_WH"/>
</dbReference>
<dbReference type="GO" id="GO:0009294">
    <property type="term" value="P:DNA-mediated transformation"/>
    <property type="evidence" value="ECO:0007669"/>
    <property type="project" value="InterPro"/>
</dbReference>
<evidence type="ECO:0000313" key="5">
    <source>
        <dbReference type="EMBL" id="OIQ75908.1"/>
    </source>
</evidence>
<dbReference type="InterPro" id="IPR036388">
    <property type="entry name" value="WH-like_DNA-bd_sf"/>
</dbReference>
<comment type="caution">
    <text evidence="5">The sequence shown here is derived from an EMBL/GenBank/DDBJ whole genome shotgun (WGS) entry which is preliminary data.</text>
</comment>